<dbReference type="InterPro" id="IPR007867">
    <property type="entry name" value="GMC_OxRtase_C"/>
</dbReference>
<dbReference type="Gene3D" id="3.30.560.10">
    <property type="entry name" value="Glucose Oxidase, domain 3"/>
    <property type="match status" value="1"/>
</dbReference>
<dbReference type="NCBIfam" id="NF002550">
    <property type="entry name" value="PRK02106.1"/>
    <property type="match status" value="1"/>
</dbReference>
<proteinExistence type="inferred from homology"/>
<evidence type="ECO:0000313" key="9">
    <source>
        <dbReference type="Proteomes" id="UP000056905"/>
    </source>
</evidence>
<evidence type="ECO:0000256" key="4">
    <source>
        <dbReference type="ARBA" id="ARBA00022827"/>
    </source>
</evidence>
<reference evidence="8 9" key="1">
    <citation type="submission" date="2015-10" db="EMBL/GenBank/DDBJ databases">
        <title>Conservation of the essential genome among Caulobacter and Brevundimonas species.</title>
        <authorList>
            <person name="Scott D."/>
            <person name="Ely B."/>
        </authorList>
    </citation>
    <scope>NUCLEOTIDE SEQUENCE [LARGE SCALE GENOMIC DNA]</scope>
    <source>
        <strain evidence="8 9">CB4</strain>
    </source>
</reference>
<dbReference type="PIRSF" id="PIRSF000137">
    <property type="entry name" value="Alcohol_oxidase"/>
    <property type="match status" value="1"/>
</dbReference>
<dbReference type="AlphaFoldDB" id="A0A0P0NX40"/>
<evidence type="ECO:0000256" key="5">
    <source>
        <dbReference type="RuleBase" id="RU003968"/>
    </source>
</evidence>
<protein>
    <submittedName>
        <fullName evidence="8">Choline dehydrogenase</fullName>
    </submittedName>
</protein>
<dbReference type="InterPro" id="IPR012132">
    <property type="entry name" value="GMC_OxRdtase"/>
</dbReference>
<evidence type="ECO:0000256" key="2">
    <source>
        <dbReference type="ARBA" id="ARBA00010790"/>
    </source>
</evidence>
<dbReference type="EMBL" id="CP013002">
    <property type="protein sequence ID" value="ALL12637.1"/>
    <property type="molecule type" value="Genomic_DNA"/>
</dbReference>
<keyword evidence="3 5" id="KW-0285">Flavoprotein</keyword>
<dbReference type="PROSITE" id="PS00623">
    <property type="entry name" value="GMC_OXRED_1"/>
    <property type="match status" value="1"/>
</dbReference>
<dbReference type="eggNOG" id="COG2303">
    <property type="taxonomic scope" value="Bacteria"/>
</dbReference>
<keyword evidence="9" id="KW-1185">Reference proteome</keyword>
<dbReference type="GO" id="GO:0016020">
    <property type="term" value="C:membrane"/>
    <property type="evidence" value="ECO:0007669"/>
    <property type="project" value="TreeGrafter"/>
</dbReference>
<dbReference type="Pfam" id="PF05199">
    <property type="entry name" value="GMC_oxred_C"/>
    <property type="match status" value="1"/>
</dbReference>
<dbReference type="GO" id="GO:0008812">
    <property type="term" value="F:choline dehydrogenase activity"/>
    <property type="evidence" value="ECO:0007669"/>
    <property type="project" value="TreeGrafter"/>
</dbReference>
<dbReference type="PROSITE" id="PS00624">
    <property type="entry name" value="GMC_OXRED_2"/>
    <property type="match status" value="1"/>
</dbReference>
<keyword evidence="4 5" id="KW-0274">FAD</keyword>
<sequence>MASERFDYIVIGAGSAGCVLAARLTEDPNTKVLLLEAGGKNTSILVKMPAGVGELIKAKGDQNWGFWTEEEPHLDNRKLWWPRGKGLGGSSAINGMIYIRGHARDYDQWRQMGLSGWSYSEVLPYFKRSETHHAGGDAYHGGQGPLHVSKGESPSPFYPALIEAGRQAGHKTTKDFNGYQQEGFGPYDLTIRDGKRWSAAAAYLSEALSRPNLTCVTEARTTKILIEKGRAVGVDYVVGKGGEARTAYADAEVLLSAGAVQSPQILQLSGIGAPDLLKANGIAVVQESRGVGANLQDHLDVCLSWTTKNLTTAYSANKGLNKLATGLSYMLLGKGLGRQQFLESGAFLKSRPDLDRPDLQIHGVLAIMQDHGKVVVEKDGFTLHVCQLRPESRGAVGLRSADPFDDPTILGNYLAADEDRRALREGVRMAREVAAQAALDPYRDAEYAPGADVRADADIDAWIRAKSETIYHPVGTCRMGAAGDAMAVVDDQLRVQGIAGLRVVDASVMPTLVGGNTNAPTIMVAERAADLIRGKATLAPVDAPVFEDGRAAAA</sequence>
<evidence type="ECO:0000313" key="8">
    <source>
        <dbReference type="EMBL" id="ALL12637.1"/>
    </source>
</evidence>
<dbReference type="GO" id="GO:0050660">
    <property type="term" value="F:flavin adenine dinucleotide binding"/>
    <property type="evidence" value="ECO:0007669"/>
    <property type="project" value="InterPro"/>
</dbReference>
<comment type="cofactor">
    <cofactor evidence="1">
        <name>FAD</name>
        <dbReference type="ChEBI" id="CHEBI:57692"/>
    </cofactor>
</comment>
<organism evidence="8 9">
    <name type="scientific">Caulobacter henricii</name>
    <dbReference type="NCBI Taxonomy" id="69395"/>
    <lineage>
        <taxon>Bacteria</taxon>
        <taxon>Pseudomonadati</taxon>
        <taxon>Pseudomonadota</taxon>
        <taxon>Alphaproteobacteria</taxon>
        <taxon>Caulobacterales</taxon>
        <taxon>Caulobacteraceae</taxon>
        <taxon>Caulobacter</taxon>
    </lineage>
</organism>
<name>A0A0P0NX40_9CAUL</name>
<feature type="domain" description="Glucose-methanol-choline oxidoreductase N-terminal" evidence="7">
    <location>
        <begin position="258"/>
        <end position="272"/>
    </location>
</feature>
<dbReference type="SUPFAM" id="SSF54373">
    <property type="entry name" value="FAD-linked reductases, C-terminal domain"/>
    <property type="match status" value="1"/>
</dbReference>
<evidence type="ECO:0000259" key="7">
    <source>
        <dbReference type="PROSITE" id="PS00624"/>
    </source>
</evidence>
<dbReference type="InterPro" id="IPR036188">
    <property type="entry name" value="FAD/NAD-bd_sf"/>
</dbReference>
<dbReference type="SUPFAM" id="SSF51905">
    <property type="entry name" value="FAD/NAD(P)-binding domain"/>
    <property type="match status" value="1"/>
</dbReference>
<dbReference type="GO" id="GO:0019285">
    <property type="term" value="P:glycine betaine biosynthetic process from choline"/>
    <property type="evidence" value="ECO:0007669"/>
    <property type="project" value="TreeGrafter"/>
</dbReference>
<feature type="domain" description="Glucose-methanol-choline oxidoreductase N-terminal" evidence="6">
    <location>
        <begin position="84"/>
        <end position="107"/>
    </location>
</feature>
<evidence type="ECO:0000256" key="1">
    <source>
        <dbReference type="ARBA" id="ARBA00001974"/>
    </source>
</evidence>
<dbReference type="KEGG" id="chq:AQ619_04285"/>
<dbReference type="RefSeq" id="WP_062144745.1">
    <property type="nucleotide sequence ID" value="NZ_CP013002.1"/>
</dbReference>
<evidence type="ECO:0000256" key="3">
    <source>
        <dbReference type="ARBA" id="ARBA00022630"/>
    </source>
</evidence>
<dbReference type="OrthoDB" id="9785276at2"/>
<dbReference type="PANTHER" id="PTHR11552:SF147">
    <property type="entry name" value="CHOLINE DEHYDROGENASE, MITOCHONDRIAL"/>
    <property type="match status" value="1"/>
</dbReference>
<dbReference type="InterPro" id="IPR000172">
    <property type="entry name" value="GMC_OxRdtase_N"/>
</dbReference>
<accession>A0A0P0NX40</accession>
<dbReference type="Proteomes" id="UP000056905">
    <property type="component" value="Chromosome"/>
</dbReference>
<comment type="similarity">
    <text evidence="2 5">Belongs to the GMC oxidoreductase family.</text>
</comment>
<dbReference type="PANTHER" id="PTHR11552">
    <property type="entry name" value="GLUCOSE-METHANOL-CHOLINE GMC OXIDOREDUCTASE"/>
    <property type="match status" value="1"/>
</dbReference>
<dbReference type="STRING" id="69395.AQ619_04285"/>
<evidence type="ECO:0000259" key="6">
    <source>
        <dbReference type="PROSITE" id="PS00623"/>
    </source>
</evidence>
<dbReference type="Gene3D" id="3.50.50.60">
    <property type="entry name" value="FAD/NAD(P)-binding domain"/>
    <property type="match status" value="1"/>
</dbReference>
<dbReference type="PROSITE" id="PS51257">
    <property type="entry name" value="PROKAR_LIPOPROTEIN"/>
    <property type="match status" value="1"/>
</dbReference>
<gene>
    <name evidence="8" type="ORF">AQ619_04285</name>
</gene>
<dbReference type="Pfam" id="PF00732">
    <property type="entry name" value="GMC_oxred_N"/>
    <property type="match status" value="1"/>
</dbReference>